<gene>
    <name evidence="2" type="ORF">MBCUR_09670</name>
</gene>
<keyword evidence="3" id="KW-1185">Reference proteome</keyword>
<sequence>MSVFILKKLKDLSNEDLDNIIEFLSVTINDFILKRIKSKEIVNLDININLNYNEELDIDISVDLELDKFSTLDEAIANEAIDFALNSCDLFLEDNYCG</sequence>
<comment type="similarity">
    <text evidence="1">Belongs to the UPF0440 family.</text>
</comment>
<dbReference type="Gene3D" id="3.30.300.100">
    <property type="entry name" value="MTH677-like"/>
    <property type="match status" value="1"/>
</dbReference>
<reference evidence="2 3" key="1">
    <citation type="submission" date="2016-04" db="EMBL/GenBank/DDBJ databases">
        <title>Genome sequence of Methanobrevibacter curvatus DSM 11111.</title>
        <authorList>
            <person name="Poehlein A."/>
            <person name="Seedorf H."/>
            <person name="Daniel R."/>
        </authorList>
    </citation>
    <scope>NUCLEOTIDE SEQUENCE [LARGE SCALE GENOMIC DNA]</scope>
    <source>
        <strain evidence="2 3">DSM 11111</strain>
    </source>
</reference>
<dbReference type="SUPFAM" id="SSF110783">
    <property type="entry name" value="Hypothetical protein MTH677"/>
    <property type="match status" value="1"/>
</dbReference>
<organism evidence="2 3">
    <name type="scientific">Methanobrevibacter curvatus</name>
    <dbReference type="NCBI Taxonomy" id="49547"/>
    <lineage>
        <taxon>Archaea</taxon>
        <taxon>Methanobacteriati</taxon>
        <taxon>Methanobacteriota</taxon>
        <taxon>Methanomada group</taxon>
        <taxon>Methanobacteria</taxon>
        <taxon>Methanobacteriales</taxon>
        <taxon>Methanobacteriaceae</taxon>
        <taxon>Methanobrevibacter</taxon>
    </lineage>
</organism>
<name>A0A166AYN6_9EURY</name>
<dbReference type="InterPro" id="IPR035954">
    <property type="entry name" value="MTH677-like_sf"/>
</dbReference>
<dbReference type="Proteomes" id="UP000077245">
    <property type="component" value="Unassembled WGS sequence"/>
</dbReference>
<evidence type="ECO:0000313" key="2">
    <source>
        <dbReference type="EMBL" id="KZX12638.1"/>
    </source>
</evidence>
<protein>
    <recommendedName>
        <fullName evidence="4">DUF3194 domain-containing protein</fullName>
    </recommendedName>
</protein>
<evidence type="ECO:0008006" key="4">
    <source>
        <dbReference type="Google" id="ProtNLM"/>
    </source>
</evidence>
<dbReference type="Pfam" id="PF11419">
    <property type="entry name" value="DUF3194"/>
    <property type="match status" value="1"/>
</dbReference>
<dbReference type="InterPro" id="IPR024502">
    <property type="entry name" value="DUF3194"/>
</dbReference>
<comment type="caution">
    <text evidence="2">The sequence shown here is derived from an EMBL/GenBank/DDBJ whole genome shotgun (WGS) entry which is preliminary data.</text>
</comment>
<proteinExistence type="inferred from homology"/>
<dbReference type="STRING" id="49547.MBCUR_09670"/>
<accession>A0A166AYN6</accession>
<evidence type="ECO:0000313" key="3">
    <source>
        <dbReference type="Proteomes" id="UP000077245"/>
    </source>
</evidence>
<dbReference type="EMBL" id="LWMV01000164">
    <property type="protein sequence ID" value="KZX12638.1"/>
    <property type="molecule type" value="Genomic_DNA"/>
</dbReference>
<dbReference type="PATRIC" id="fig|49547.3.peg.1036"/>
<dbReference type="AlphaFoldDB" id="A0A166AYN6"/>
<evidence type="ECO:0000256" key="1">
    <source>
        <dbReference type="ARBA" id="ARBA00008515"/>
    </source>
</evidence>